<feature type="compositionally biased region" description="Polar residues" evidence="2">
    <location>
        <begin position="982"/>
        <end position="991"/>
    </location>
</feature>
<reference evidence="3 4" key="1">
    <citation type="submission" date="2019-07" db="EMBL/GenBank/DDBJ databases">
        <title>Whole genome shotgun sequence of Enterococcus villorum NBRC 100699.</title>
        <authorList>
            <person name="Hosoyama A."/>
            <person name="Uohara A."/>
            <person name="Ohji S."/>
            <person name="Ichikawa N."/>
        </authorList>
    </citation>
    <scope>NUCLEOTIDE SEQUENCE [LARGE SCALE GENOMIC DNA]</scope>
    <source>
        <strain evidence="3 4">NBRC 100699</strain>
    </source>
</reference>
<feature type="region of interest" description="Disordered" evidence="2">
    <location>
        <begin position="978"/>
        <end position="997"/>
    </location>
</feature>
<evidence type="ECO:0000313" key="3">
    <source>
        <dbReference type="EMBL" id="GEL91709.1"/>
    </source>
</evidence>
<feature type="coiled-coil region" evidence="1">
    <location>
        <begin position="25"/>
        <end position="52"/>
    </location>
</feature>
<protein>
    <submittedName>
        <fullName evidence="3">Uncharacterized protein</fullName>
    </submittedName>
</protein>
<evidence type="ECO:0000313" key="4">
    <source>
        <dbReference type="Proteomes" id="UP000321830"/>
    </source>
</evidence>
<dbReference type="RefSeq" id="WP_025480624.1">
    <property type="nucleotide sequence ID" value="NZ_BJWF01000009.1"/>
</dbReference>
<dbReference type="Proteomes" id="UP000321830">
    <property type="component" value="Unassembled WGS sequence"/>
</dbReference>
<proteinExistence type="predicted"/>
<sequence length="1096" mass="128588">MVEQIEKTMKKEYPIETTNIRKTEFKITNEEKKQLKDLNKNWNERFIKQNDEQKDTFTKIENLLTNAIQNGALDRFEKYDYYDTEQSKTLTKLGLNKWDIKGLLSHAQSELEGYSYKTDQELTKLKNELNKKVTKEFNQGKSNTGEFKQNLLQLQEVHHQLNIREAISKMTGINLDKFGKEYVLRLGMEPKKQMGLLREEVSTYFKANEGDSRPGNQFSEQENTKINNGKEAILSIYNELKHFDNKKDWKKVNACTKKLMTEISQVLNENTEILAVYYNSNITKRSNTLKKLGIKNFVINLNDEPSLKKQVSLEETVPKKTEQHSLEEDISSIISSEASNTVLGEDEPIPLDKQAKTIKELTDHKGGPDYLRKRKQKLNKNISEAYKKGNIHTELTKAELRQLLEVRHQLTLRKELQSIFGFDVMDFYVKSVKERNNLNIKNYIKMIEQIEKITGKVQDNATERTNEKRATFELSKVEKKEFQKAIKNWNTSVENGSNEAFVAYELDQKIARAIENGVLDRFKKYHYYDVSQSKTLTNLGLNKWDIKGLLSYSPEPEIEARMDSYSRIEEKELKRRKKEAQKMLKSGVNHQSRLNPKDFNYYSVDLREIRYQQMIRKAITKITGIEIDKFGKEYISRLGIRPNDKIDLWRSEVSAIFKENEESMDRKGFSEEEKQKIEDGKKKIRSIYNELKQFDKKKDWENVNACTQKLMAEIDYVVETNTKIIAKEYNFDTFKIDKVVQTTFEDFSPRKEVQHQFKDTSLHEPKIENRESIAGSPLPEEKTNNEPFIDNYQRDNLSHLQNRKEELTVQIKEKLQEMIDLVGDKNTRETNVNEKNIEELRILFSELLHGDLVTKVNDLIRERIDLIKEMKEKADQLRETFKDDIKIYNELNYVINFYNEHFSIENSSTDPKEQIDRIDEFTKYTEKLKEENGPNILQIRWLANNGDKLIDIKEHMEEIDLLEDIIEDLIKEDAPEIPSKLNKGQSENIPNPMQGGNEKLDVVTQVRKNTIDELKEKVSVDHSLPPMNQTRVNLSSVPQKNMQELTAPPVSPFVQTERKQESLDKKMEALRNMGRTQRRQAMMKIINRTVEVEQSM</sequence>
<dbReference type="EMBL" id="BJWF01000009">
    <property type="protein sequence ID" value="GEL91709.1"/>
    <property type="molecule type" value="Genomic_DNA"/>
</dbReference>
<dbReference type="AlphaFoldDB" id="A0A511J211"/>
<evidence type="ECO:0000256" key="2">
    <source>
        <dbReference type="SAM" id="MobiDB-lite"/>
    </source>
</evidence>
<name>A0A511J211_9ENTE</name>
<keyword evidence="1" id="KW-0175">Coiled coil</keyword>
<comment type="caution">
    <text evidence="3">The sequence shown here is derived from an EMBL/GenBank/DDBJ whole genome shotgun (WGS) entry which is preliminary data.</text>
</comment>
<evidence type="ECO:0000256" key="1">
    <source>
        <dbReference type="SAM" id="Coils"/>
    </source>
</evidence>
<gene>
    <name evidence="3" type="ORF">EVI01_10460</name>
</gene>
<organism evidence="3 4">
    <name type="scientific">Enterococcus villorum</name>
    <dbReference type="NCBI Taxonomy" id="112904"/>
    <lineage>
        <taxon>Bacteria</taxon>
        <taxon>Bacillati</taxon>
        <taxon>Bacillota</taxon>
        <taxon>Bacilli</taxon>
        <taxon>Lactobacillales</taxon>
        <taxon>Enterococcaceae</taxon>
        <taxon>Enterococcus</taxon>
    </lineage>
</organism>
<accession>A0A511J211</accession>